<proteinExistence type="predicted"/>
<protein>
    <recommendedName>
        <fullName evidence="1">Hedgehog/Intein (Hint) domain-containing protein</fullName>
    </recommendedName>
</protein>
<accession>A0A967EIP8</accession>
<sequence length="507" mass="54132">MRVDVNGAHLTIDTNAHVAGKIDMGTSGSTLTLENTSGKWVYEANLPGEDISAGGDQYYTYPALQNAIITNFGSNSAICAQNIPGGYSNNMGIPDSYTSSSTLIIRKDNSIPTVATPANPHANNGVGYIGVPVAVTAGCGDQSIYTNPNDPCQIEGCFLAGTHILTRAGEKLVETLVDGDEIAVIENGETVYRPLAWLGRSHADVAALDFDPDAYPVRIRKDAFGDNMPHRDLLVTSEHSIFIDGRLVPVRMLVNGRSITVERSITDYDFYHVELEQHGVIVSEGLATESYLDTGNRGTFENSVVRTLRPHFAGGITISGGKSWESNAAAPLTTDRETVEPIWHRLAARAEELGLASDAAPVTTTEETNIRLVTENGREIRPVRHAGNTYSFMVPGDVTSVRIATNASRPADVVGPFCDDRRQLGVVVGDVNVTAGRSRHSVSAHLTATALEGWQAWEGGVGRWTDGNAVLDLGAAGDNLFARMVEIEVLTGGPYIVETAESGAQVA</sequence>
<evidence type="ECO:0000259" key="1">
    <source>
        <dbReference type="Pfam" id="PF13403"/>
    </source>
</evidence>
<dbReference type="AlphaFoldDB" id="A0A967EIP8"/>
<evidence type="ECO:0000313" key="2">
    <source>
        <dbReference type="EMBL" id="NHO53619.1"/>
    </source>
</evidence>
<gene>
    <name evidence="2" type="ORF">GOB87_06530</name>
</gene>
<feature type="domain" description="Hedgehog/Intein (Hint)" evidence="1">
    <location>
        <begin position="157"/>
        <end position="294"/>
    </location>
</feature>
<comment type="caution">
    <text evidence="2">The sequence shown here is derived from an EMBL/GenBank/DDBJ whole genome shotgun (WGS) entry which is preliminary data.</text>
</comment>
<dbReference type="SUPFAM" id="SSF51294">
    <property type="entry name" value="Hedgehog/intein (Hint) domain"/>
    <property type="match status" value="1"/>
</dbReference>
<evidence type="ECO:0000313" key="3">
    <source>
        <dbReference type="Proteomes" id="UP000597459"/>
    </source>
</evidence>
<dbReference type="InterPro" id="IPR036844">
    <property type="entry name" value="Hint_dom_sf"/>
</dbReference>
<dbReference type="Proteomes" id="UP000597459">
    <property type="component" value="Unassembled WGS sequence"/>
</dbReference>
<name>A0A967EIP8_9PROT</name>
<reference evidence="2" key="1">
    <citation type="submission" date="2019-11" db="EMBL/GenBank/DDBJ databases">
        <title>Description of new Acetobacter species.</title>
        <authorList>
            <person name="Cleenwerck I."/>
            <person name="Sombolestani A.S."/>
        </authorList>
    </citation>
    <scope>NUCLEOTIDE SEQUENCE</scope>
    <source>
        <strain evidence="2">LMG 1626</strain>
    </source>
</reference>
<keyword evidence="3" id="KW-1185">Reference proteome</keyword>
<dbReference type="Pfam" id="PF13403">
    <property type="entry name" value="Hint_2"/>
    <property type="match status" value="1"/>
</dbReference>
<dbReference type="EMBL" id="WOTH01000010">
    <property type="protein sequence ID" value="NHO53619.1"/>
    <property type="molecule type" value="Genomic_DNA"/>
</dbReference>
<dbReference type="InterPro" id="IPR028992">
    <property type="entry name" value="Hedgehog/Intein_dom"/>
</dbReference>
<dbReference type="Gene3D" id="2.170.16.10">
    <property type="entry name" value="Hedgehog/Intein (Hint) domain"/>
    <property type="match status" value="1"/>
</dbReference>
<organism evidence="2 3">
    <name type="scientific">Acetobacter estunensis</name>
    <dbReference type="NCBI Taxonomy" id="104097"/>
    <lineage>
        <taxon>Bacteria</taxon>
        <taxon>Pseudomonadati</taxon>
        <taxon>Pseudomonadota</taxon>
        <taxon>Alphaproteobacteria</taxon>
        <taxon>Acetobacterales</taxon>
        <taxon>Acetobacteraceae</taxon>
        <taxon>Acetobacter</taxon>
    </lineage>
</organism>